<accession>A0A2V1JR12</accession>
<evidence type="ECO:0000256" key="2">
    <source>
        <dbReference type="ARBA" id="ARBA00022475"/>
    </source>
</evidence>
<dbReference type="InterPro" id="IPR027379">
    <property type="entry name" value="CLS_N"/>
</dbReference>
<evidence type="ECO:0000313" key="16">
    <source>
        <dbReference type="Proteomes" id="UP000245288"/>
    </source>
</evidence>
<feature type="transmembrane region" description="Helical" evidence="13">
    <location>
        <begin position="46"/>
        <end position="66"/>
    </location>
</feature>
<dbReference type="EMBL" id="JRFU01000167">
    <property type="protein sequence ID" value="PWE85651.1"/>
    <property type="molecule type" value="Genomic_DNA"/>
</dbReference>
<reference evidence="15 16" key="1">
    <citation type="submission" date="2014-09" db="EMBL/GenBank/DDBJ databases">
        <title>Butyrate-producing bacteria isolated from human gut.</title>
        <authorList>
            <person name="Zhang Q."/>
            <person name="Zhao L."/>
        </authorList>
    </citation>
    <scope>NUCLEOTIDE SEQUENCE [LARGE SCALE GENOMIC DNA]</scope>
    <source>
        <strain evidence="15 16">21</strain>
    </source>
</reference>
<evidence type="ECO:0000256" key="7">
    <source>
        <dbReference type="ARBA" id="ARBA00022989"/>
    </source>
</evidence>
<dbReference type="Pfam" id="PF00614">
    <property type="entry name" value="PLDc"/>
    <property type="match status" value="1"/>
</dbReference>
<gene>
    <name evidence="15" type="ORF">LG34_14710</name>
</gene>
<dbReference type="CDD" id="cd09154">
    <property type="entry name" value="PLDc_SMU_988_like_1"/>
    <property type="match status" value="1"/>
</dbReference>
<evidence type="ECO:0000256" key="13">
    <source>
        <dbReference type="SAM" id="Phobius"/>
    </source>
</evidence>
<keyword evidence="11" id="KW-1208">Phospholipid metabolism</keyword>
<dbReference type="RefSeq" id="WP_109216632.1">
    <property type="nucleotide sequence ID" value="NZ_CABMEW010000010.1"/>
</dbReference>
<evidence type="ECO:0000256" key="4">
    <source>
        <dbReference type="ARBA" id="ARBA00022679"/>
    </source>
</evidence>
<comment type="subcellular location">
    <subcellularLocation>
        <location evidence="1">Cell membrane</location>
        <topology evidence="1">Multi-pass membrane protein</topology>
    </subcellularLocation>
</comment>
<proteinExistence type="predicted"/>
<evidence type="ECO:0000256" key="10">
    <source>
        <dbReference type="ARBA" id="ARBA00023209"/>
    </source>
</evidence>
<keyword evidence="2" id="KW-1003">Cell membrane</keyword>
<dbReference type="InterPro" id="IPR001736">
    <property type="entry name" value="PLipase_D/transphosphatidylase"/>
</dbReference>
<keyword evidence="3" id="KW-0444">Lipid biosynthesis</keyword>
<keyword evidence="10" id="KW-0594">Phospholipid biosynthesis</keyword>
<dbReference type="EC" id="2.7.8.-" evidence="12"/>
<dbReference type="GO" id="GO:0008808">
    <property type="term" value="F:cardiolipin synthase activity"/>
    <property type="evidence" value="ECO:0007669"/>
    <property type="project" value="UniProtKB-UniRule"/>
</dbReference>
<dbReference type="OrthoDB" id="9762009at2"/>
<keyword evidence="4" id="KW-0808">Transferase</keyword>
<dbReference type="PANTHER" id="PTHR21248">
    <property type="entry name" value="CARDIOLIPIN SYNTHASE"/>
    <property type="match status" value="1"/>
</dbReference>
<dbReference type="GO" id="GO:0032049">
    <property type="term" value="P:cardiolipin biosynthetic process"/>
    <property type="evidence" value="ECO:0007669"/>
    <property type="project" value="UniProtKB-UniRule"/>
</dbReference>
<dbReference type="PANTHER" id="PTHR21248:SF22">
    <property type="entry name" value="PHOSPHOLIPASE D"/>
    <property type="match status" value="1"/>
</dbReference>
<dbReference type="PROSITE" id="PS50035">
    <property type="entry name" value="PLD"/>
    <property type="match status" value="2"/>
</dbReference>
<evidence type="ECO:0000256" key="11">
    <source>
        <dbReference type="ARBA" id="ARBA00023264"/>
    </source>
</evidence>
<dbReference type="CDD" id="cd09160">
    <property type="entry name" value="PLDc_SMU_988_like_2"/>
    <property type="match status" value="1"/>
</dbReference>
<dbReference type="Gene3D" id="3.30.870.10">
    <property type="entry name" value="Endonuclease Chain A"/>
    <property type="match status" value="2"/>
</dbReference>
<evidence type="ECO:0000256" key="3">
    <source>
        <dbReference type="ARBA" id="ARBA00022516"/>
    </source>
</evidence>
<keyword evidence="8" id="KW-0443">Lipid metabolism</keyword>
<dbReference type="Pfam" id="PF13091">
    <property type="entry name" value="PLDc_2"/>
    <property type="match status" value="1"/>
</dbReference>
<keyword evidence="9 13" id="KW-0472">Membrane</keyword>
<evidence type="ECO:0000259" key="14">
    <source>
        <dbReference type="PROSITE" id="PS50035"/>
    </source>
</evidence>
<dbReference type="SUPFAM" id="SSF56024">
    <property type="entry name" value="Phospholipase D/nuclease"/>
    <property type="match status" value="2"/>
</dbReference>
<dbReference type="Pfam" id="PF13396">
    <property type="entry name" value="PLDc_N"/>
    <property type="match status" value="1"/>
</dbReference>
<dbReference type="NCBIfam" id="TIGR04265">
    <property type="entry name" value="bac_cardiolipin"/>
    <property type="match status" value="1"/>
</dbReference>
<evidence type="ECO:0000256" key="8">
    <source>
        <dbReference type="ARBA" id="ARBA00023098"/>
    </source>
</evidence>
<keyword evidence="6" id="KW-0677">Repeat</keyword>
<sequence>MAKTHHHTMESRSKTKNSIKRLFFCLLAIFLQIAFFLSIVKRLNTQMPWINALTKILVLILILYIYSKNKTSSLKMPWIILILIMPVLGVCLYLMFQTNKGTRNMRKRYQEIDAILLPCLPQDHDISHRLKKHYAPAGSISDYLYRNAAYPVYQNTDITYYPEAVQGLEAQLVDLAKAEKFIFMEYHAIENADAWEKIQDVLIDRVKAGVEVRVFYDDIGSISFLNHDFTRQLEALGIACRVFNPFVPGVNLFLNNRDHRKITVIDGKVGFTGGYNLANEYFGFSHPYGEWKDTGIRLEGDAVRSLTITFLEMWNAIKKSLPSDRSFEPYLTEYQYKSVQHGYVQPYADSPLDDEQVGEEVYISMANKAEHYCWFITPYLILTDEMSHALSLAAKRDVDVRIITPGIPDKKMVYSVTRSFYHQLVSNGVRIFEWTPGFCHAKMSIADDRMATCGTINLDYRSLYHHFENGCFMVDCPAVDEIKRDFKHTFSQCREVTEKYKAGLGAHLRLGQLILRLFAQLM</sequence>
<evidence type="ECO:0000313" key="15">
    <source>
        <dbReference type="EMBL" id="PWE85651.1"/>
    </source>
</evidence>
<evidence type="ECO:0000256" key="9">
    <source>
        <dbReference type="ARBA" id="ARBA00023136"/>
    </source>
</evidence>
<organism evidence="15 16">
    <name type="scientific">Eubacterium ramulus</name>
    <dbReference type="NCBI Taxonomy" id="39490"/>
    <lineage>
        <taxon>Bacteria</taxon>
        <taxon>Bacillati</taxon>
        <taxon>Bacillota</taxon>
        <taxon>Clostridia</taxon>
        <taxon>Eubacteriales</taxon>
        <taxon>Eubacteriaceae</taxon>
        <taxon>Eubacterium</taxon>
    </lineage>
</organism>
<feature type="transmembrane region" description="Helical" evidence="13">
    <location>
        <begin position="21"/>
        <end position="40"/>
    </location>
</feature>
<dbReference type="SMART" id="SM00155">
    <property type="entry name" value="PLDc"/>
    <property type="match status" value="2"/>
</dbReference>
<dbReference type="Proteomes" id="UP000245288">
    <property type="component" value="Unassembled WGS sequence"/>
</dbReference>
<feature type="transmembrane region" description="Helical" evidence="13">
    <location>
        <begin position="78"/>
        <end position="96"/>
    </location>
</feature>
<evidence type="ECO:0000256" key="1">
    <source>
        <dbReference type="ARBA" id="ARBA00004651"/>
    </source>
</evidence>
<name>A0A2V1JR12_EUBRA</name>
<dbReference type="AlphaFoldDB" id="A0A2V1JR12"/>
<dbReference type="GO" id="GO:0005886">
    <property type="term" value="C:plasma membrane"/>
    <property type="evidence" value="ECO:0007669"/>
    <property type="project" value="UniProtKB-SubCell"/>
</dbReference>
<protein>
    <recommendedName>
        <fullName evidence="12">Cardiolipin synthase</fullName>
        <ecNumber evidence="12">2.7.8.-</ecNumber>
    </recommendedName>
</protein>
<keyword evidence="16" id="KW-1185">Reference proteome</keyword>
<feature type="domain" description="PLD phosphodiesterase" evidence="14">
    <location>
        <begin position="254"/>
        <end position="281"/>
    </location>
</feature>
<dbReference type="InterPro" id="IPR022924">
    <property type="entry name" value="Cardiolipin_synthase"/>
</dbReference>
<evidence type="ECO:0000256" key="5">
    <source>
        <dbReference type="ARBA" id="ARBA00022692"/>
    </source>
</evidence>
<feature type="domain" description="PLD phosphodiesterase" evidence="14">
    <location>
        <begin position="435"/>
        <end position="462"/>
    </location>
</feature>
<keyword evidence="7 13" id="KW-1133">Transmembrane helix</keyword>
<dbReference type="InterPro" id="IPR025202">
    <property type="entry name" value="PLD-like_dom"/>
</dbReference>
<evidence type="ECO:0000256" key="12">
    <source>
        <dbReference type="NCBIfam" id="TIGR04265"/>
    </source>
</evidence>
<comment type="caution">
    <text evidence="15">The sequence shown here is derived from an EMBL/GenBank/DDBJ whole genome shotgun (WGS) entry which is preliminary data.</text>
</comment>
<keyword evidence="5 13" id="KW-0812">Transmembrane</keyword>
<evidence type="ECO:0000256" key="6">
    <source>
        <dbReference type="ARBA" id="ARBA00022737"/>
    </source>
</evidence>